<protein>
    <submittedName>
        <fullName evidence="1">Phage protein</fullName>
    </submittedName>
</protein>
<dbReference type="AlphaFoldDB" id="A0A3G7U256"/>
<dbReference type="RefSeq" id="WP_124376577.1">
    <property type="nucleotide sequence ID" value="NZ_CP027754.1"/>
</dbReference>
<organism evidence="1 2">
    <name type="scientific">Pseudomonas synxantha</name>
    <dbReference type="NCBI Taxonomy" id="47883"/>
    <lineage>
        <taxon>Bacteria</taxon>
        <taxon>Pseudomonadati</taxon>
        <taxon>Pseudomonadota</taxon>
        <taxon>Gammaproteobacteria</taxon>
        <taxon>Pseudomonadales</taxon>
        <taxon>Pseudomonadaceae</taxon>
        <taxon>Pseudomonas</taxon>
    </lineage>
</organism>
<evidence type="ECO:0000313" key="2">
    <source>
        <dbReference type="Proteomes" id="UP000268696"/>
    </source>
</evidence>
<name>A0A3G7U256_9PSED</name>
<proteinExistence type="predicted"/>
<gene>
    <name evidence="1" type="ORF">C4K03_1302</name>
</gene>
<evidence type="ECO:0000313" key="1">
    <source>
        <dbReference type="EMBL" id="AZE53473.1"/>
    </source>
</evidence>
<accession>A0A3G7U256</accession>
<dbReference type="EMBL" id="CP027754">
    <property type="protein sequence ID" value="AZE53473.1"/>
    <property type="molecule type" value="Genomic_DNA"/>
</dbReference>
<sequence>MAQLDVSEILLDPDFMDLGMICTRSVQTVGENGRTTTADTNTPFAGVVTSDKGDILERLAGAERKKGSITIHTIFRLTAGEGDTTADIVTWKGKRYTVSNVNDYKHFGRGFVCATCDILPLAG</sequence>
<dbReference type="Proteomes" id="UP000268696">
    <property type="component" value="Chromosome"/>
</dbReference>
<reference evidence="1 2" key="1">
    <citation type="submission" date="2018-03" db="EMBL/GenBank/DDBJ databases">
        <title>Diversity of phytobeneficial traits revealed by whole-genome analysis of worldwide-isolated phenazine-producing Pseudomonas spp.</title>
        <authorList>
            <person name="Biessy A."/>
            <person name="Novinscak A."/>
            <person name="Blom J."/>
            <person name="Leger G."/>
            <person name="Thomashow L.S."/>
            <person name="Cazorla F.M."/>
            <person name="Josic D."/>
            <person name="Filion M."/>
        </authorList>
    </citation>
    <scope>NUCLEOTIDE SEQUENCE [LARGE SCALE GENOMIC DNA]</scope>
    <source>
        <strain evidence="1 2">30B</strain>
    </source>
</reference>